<keyword evidence="2" id="KW-1185">Reference proteome</keyword>
<accession>A0ACC2IHM1</accession>
<organism evidence="1 2">
    <name type="scientific">Boeremia exigua</name>
    <dbReference type="NCBI Taxonomy" id="749465"/>
    <lineage>
        <taxon>Eukaryota</taxon>
        <taxon>Fungi</taxon>
        <taxon>Dikarya</taxon>
        <taxon>Ascomycota</taxon>
        <taxon>Pezizomycotina</taxon>
        <taxon>Dothideomycetes</taxon>
        <taxon>Pleosporomycetidae</taxon>
        <taxon>Pleosporales</taxon>
        <taxon>Pleosporineae</taxon>
        <taxon>Didymellaceae</taxon>
        <taxon>Boeremia</taxon>
    </lineage>
</organism>
<proteinExistence type="predicted"/>
<evidence type="ECO:0000313" key="2">
    <source>
        <dbReference type="Proteomes" id="UP001153331"/>
    </source>
</evidence>
<name>A0ACC2IHM1_9PLEO</name>
<comment type="caution">
    <text evidence="1">The sequence shown here is derived from an EMBL/GenBank/DDBJ whole genome shotgun (WGS) entry which is preliminary data.</text>
</comment>
<sequence length="178" mass="20113">MASRQGYCPLAAAAPESRRNYNVELNTRQMADAGDERYQGNRHDTCCQCNQAPKRTTIARQQTSITDRLLNTALCRMQLSRETAQSTTVLYEVVATLTSQHTWCFDVLCFASRHRQGDQAHDIDGIFQISAQGWRTGHVVPASRQCSDQNPDTRQRRNEGSFDSRTPYDTYCIAMLAS</sequence>
<dbReference type="EMBL" id="JAPHNI010000181">
    <property type="protein sequence ID" value="KAJ8114662.1"/>
    <property type="molecule type" value="Genomic_DNA"/>
</dbReference>
<reference evidence="1" key="1">
    <citation type="submission" date="2022-11" db="EMBL/GenBank/DDBJ databases">
        <title>Genome Sequence of Boeremia exigua.</title>
        <authorList>
            <person name="Buettner E."/>
        </authorList>
    </citation>
    <scope>NUCLEOTIDE SEQUENCE</scope>
    <source>
        <strain evidence="1">CU02</strain>
    </source>
</reference>
<dbReference type="Proteomes" id="UP001153331">
    <property type="component" value="Unassembled WGS sequence"/>
</dbReference>
<protein>
    <submittedName>
        <fullName evidence="1">Uncharacterized protein</fullName>
    </submittedName>
</protein>
<gene>
    <name evidence="1" type="ORF">OPT61_g3517</name>
</gene>
<evidence type="ECO:0000313" key="1">
    <source>
        <dbReference type="EMBL" id="KAJ8114662.1"/>
    </source>
</evidence>